<feature type="compositionally biased region" description="Basic and acidic residues" evidence="1">
    <location>
        <begin position="7"/>
        <end position="35"/>
    </location>
</feature>
<gene>
    <name evidence="2" type="ORF">JOE57_002951</name>
</gene>
<organism evidence="2 3">
    <name type="scientific">Microlunatus panaciterrae</name>
    <dbReference type="NCBI Taxonomy" id="400768"/>
    <lineage>
        <taxon>Bacteria</taxon>
        <taxon>Bacillati</taxon>
        <taxon>Actinomycetota</taxon>
        <taxon>Actinomycetes</taxon>
        <taxon>Propionibacteriales</taxon>
        <taxon>Propionibacteriaceae</taxon>
        <taxon>Microlunatus</taxon>
    </lineage>
</organism>
<sequence length="50" mass="5459">MSEQPVEDAKDKPTEPAERPPARPTIHHDHPRTEGETSVDDAWGAADDPA</sequence>
<accession>A0ABS2RM02</accession>
<dbReference type="RefSeq" id="WP_204919174.1">
    <property type="nucleotide sequence ID" value="NZ_BAAAQP010000003.1"/>
</dbReference>
<feature type="region of interest" description="Disordered" evidence="1">
    <location>
        <begin position="1"/>
        <end position="50"/>
    </location>
</feature>
<evidence type="ECO:0000256" key="1">
    <source>
        <dbReference type="SAM" id="MobiDB-lite"/>
    </source>
</evidence>
<dbReference type="EMBL" id="JAFBCF010000001">
    <property type="protein sequence ID" value="MBM7800030.1"/>
    <property type="molecule type" value="Genomic_DNA"/>
</dbReference>
<reference evidence="2 3" key="1">
    <citation type="submission" date="2021-01" db="EMBL/GenBank/DDBJ databases">
        <title>Sequencing the genomes of 1000 actinobacteria strains.</title>
        <authorList>
            <person name="Klenk H.-P."/>
        </authorList>
    </citation>
    <scope>NUCLEOTIDE SEQUENCE [LARGE SCALE GENOMIC DNA]</scope>
    <source>
        <strain evidence="2 3">DSM 18662</strain>
    </source>
</reference>
<keyword evidence="3" id="KW-1185">Reference proteome</keyword>
<proteinExistence type="predicted"/>
<comment type="caution">
    <text evidence="2">The sequence shown here is derived from an EMBL/GenBank/DDBJ whole genome shotgun (WGS) entry which is preliminary data.</text>
</comment>
<evidence type="ECO:0000313" key="2">
    <source>
        <dbReference type="EMBL" id="MBM7800030.1"/>
    </source>
</evidence>
<name>A0ABS2RM02_9ACTN</name>
<evidence type="ECO:0000313" key="3">
    <source>
        <dbReference type="Proteomes" id="UP000704762"/>
    </source>
</evidence>
<protein>
    <submittedName>
        <fullName evidence="2">Uncharacterized protein</fullName>
    </submittedName>
</protein>
<dbReference type="Proteomes" id="UP000704762">
    <property type="component" value="Unassembled WGS sequence"/>
</dbReference>